<dbReference type="Proteomes" id="UP000515789">
    <property type="component" value="Chromosome"/>
</dbReference>
<gene>
    <name evidence="2" type="ORF">E5259_24835</name>
</gene>
<proteinExistence type="predicted"/>
<evidence type="ECO:0000259" key="1">
    <source>
        <dbReference type="Pfam" id="PF05709"/>
    </source>
</evidence>
<reference evidence="2 3" key="1">
    <citation type="submission" date="2019-04" db="EMBL/GenBank/DDBJ databases">
        <authorList>
            <person name="Schori C."/>
            <person name="Ahrens C."/>
        </authorList>
    </citation>
    <scope>NUCLEOTIDE SEQUENCE [LARGE SCALE GENOMIC DNA]</scope>
    <source>
        <strain evidence="2 3">DSM 2950</strain>
    </source>
</reference>
<dbReference type="RefSeq" id="WP_018595225.1">
    <property type="nucleotide sequence ID" value="NZ_CABLBP010000020.1"/>
</dbReference>
<accession>A0A7G5N112</accession>
<organism evidence="2 3">
    <name type="scientific">Blautia producta</name>
    <dbReference type="NCBI Taxonomy" id="33035"/>
    <lineage>
        <taxon>Bacteria</taxon>
        <taxon>Bacillati</taxon>
        <taxon>Bacillota</taxon>
        <taxon>Clostridia</taxon>
        <taxon>Lachnospirales</taxon>
        <taxon>Lachnospiraceae</taxon>
        <taxon>Blautia</taxon>
    </lineage>
</organism>
<sequence length="260" mass="29958">MSWTVEFNNTVCTDIRLQPVERPTIPAPEYDYEEVEIKGRDGTLLIDNKRRKPIEIELEFNYIGAETEWAQIWRAARKWLSAKNAPLVFSDDPDYYYRVSYVKLEENVRVTKRIGRFKTKFVCDPYIYLKAGNVEWKQELTPVYLSTADGDKILDAGGDLIFSTCLSKTILNALDRCCPIYRIVGKGVCSFSVNGNWMHATVDGEIIIDTEREVAYKPDGEKASRKITGDYEQLRLVSGKNELMTGSAFDFYITPRWRSE</sequence>
<dbReference type="Gene3D" id="2.40.30.200">
    <property type="match status" value="1"/>
</dbReference>
<dbReference type="AlphaFoldDB" id="A0A7G5N112"/>
<feature type="domain" description="Siphovirus-type tail component RIFT-related" evidence="1">
    <location>
        <begin position="20"/>
        <end position="123"/>
    </location>
</feature>
<dbReference type="InterPro" id="IPR006520">
    <property type="entry name" value="Dit_BPSPP_N"/>
</dbReference>
<name>A0A7G5N112_9FIRM</name>
<protein>
    <recommendedName>
        <fullName evidence="1">Siphovirus-type tail component RIFT-related domain-containing protein</fullName>
    </recommendedName>
</protein>
<dbReference type="EMBL" id="CP039126">
    <property type="protein sequence ID" value="QMW80555.1"/>
    <property type="molecule type" value="Genomic_DNA"/>
</dbReference>
<dbReference type="NCBIfam" id="TIGR01633">
    <property type="entry name" value="phi3626_gp14_N"/>
    <property type="match status" value="1"/>
</dbReference>
<evidence type="ECO:0000313" key="2">
    <source>
        <dbReference type="EMBL" id="QMW80555.1"/>
    </source>
</evidence>
<dbReference type="GeneID" id="75053988"/>
<evidence type="ECO:0000313" key="3">
    <source>
        <dbReference type="Proteomes" id="UP000515789"/>
    </source>
</evidence>
<dbReference type="Pfam" id="PF05709">
    <property type="entry name" value="Sipho_tail"/>
    <property type="match status" value="1"/>
</dbReference>
<dbReference type="InterPro" id="IPR008841">
    <property type="entry name" value="Siphovirus-type_tail_N"/>
</dbReference>